<evidence type="ECO:0008006" key="5">
    <source>
        <dbReference type="Google" id="ProtNLM"/>
    </source>
</evidence>
<proteinExistence type="predicted"/>
<keyword evidence="2" id="KW-1133">Transmembrane helix</keyword>
<evidence type="ECO:0000313" key="4">
    <source>
        <dbReference type="Proteomes" id="UP000749040"/>
    </source>
</evidence>
<dbReference type="EMBL" id="JADKYB010000028">
    <property type="protein sequence ID" value="MBM9509807.1"/>
    <property type="molecule type" value="Genomic_DNA"/>
</dbReference>
<keyword evidence="2" id="KW-0812">Transmembrane</keyword>
<organism evidence="3 4">
    <name type="scientific">Actinacidiphila acididurans</name>
    <dbReference type="NCBI Taxonomy" id="2784346"/>
    <lineage>
        <taxon>Bacteria</taxon>
        <taxon>Bacillati</taxon>
        <taxon>Actinomycetota</taxon>
        <taxon>Actinomycetes</taxon>
        <taxon>Kitasatosporales</taxon>
        <taxon>Streptomycetaceae</taxon>
        <taxon>Actinacidiphila</taxon>
    </lineage>
</organism>
<keyword evidence="2" id="KW-0472">Membrane</keyword>
<feature type="region of interest" description="Disordered" evidence="1">
    <location>
        <begin position="104"/>
        <end position="158"/>
    </location>
</feature>
<evidence type="ECO:0000313" key="3">
    <source>
        <dbReference type="EMBL" id="MBM9509807.1"/>
    </source>
</evidence>
<comment type="caution">
    <text evidence="3">The sequence shown here is derived from an EMBL/GenBank/DDBJ whole genome shotgun (WGS) entry which is preliminary data.</text>
</comment>
<evidence type="ECO:0000256" key="2">
    <source>
        <dbReference type="SAM" id="Phobius"/>
    </source>
</evidence>
<feature type="transmembrane region" description="Helical" evidence="2">
    <location>
        <begin position="72"/>
        <end position="92"/>
    </location>
</feature>
<dbReference type="Proteomes" id="UP000749040">
    <property type="component" value="Unassembled WGS sequence"/>
</dbReference>
<reference evidence="3 4" key="1">
    <citation type="submission" date="2021-01" db="EMBL/GenBank/DDBJ databases">
        <title>Streptomyces acididurans sp. nov., isolated from a peat swamp forest soil.</title>
        <authorList>
            <person name="Chantavorakit T."/>
            <person name="Duangmal K."/>
        </authorList>
    </citation>
    <scope>NUCLEOTIDE SEQUENCE [LARGE SCALE GENOMIC DNA]</scope>
    <source>
        <strain evidence="3 4">KK5PA1</strain>
    </source>
</reference>
<gene>
    <name evidence="3" type="ORF">ITX44_35685</name>
</gene>
<dbReference type="RefSeq" id="WP_205363280.1">
    <property type="nucleotide sequence ID" value="NZ_JADKYB010000028.1"/>
</dbReference>
<keyword evidence="4" id="KW-1185">Reference proteome</keyword>
<accession>A0ABS2U2I0</accession>
<protein>
    <recommendedName>
        <fullName evidence="5">Cellulose synthase</fullName>
    </recommendedName>
</protein>
<evidence type="ECO:0000256" key="1">
    <source>
        <dbReference type="SAM" id="MobiDB-lite"/>
    </source>
</evidence>
<feature type="transmembrane region" description="Helical" evidence="2">
    <location>
        <begin position="34"/>
        <end position="51"/>
    </location>
</feature>
<sequence>MLTNVLCAALSAAGLAVALQTAYRRRFLRATRIAAASLLPVGLAMAGLVTLGRRIGTAIGDWAADLVFKPTVWTGFAVLACAALLYGITRLFSGRAVDGGEAAGNRAERATATLPGTAPSPALPSGDRPGRSKRRGSGGTSGLPEFSEVEEILKRRGI</sequence>
<name>A0ABS2U2I0_9ACTN</name>